<gene>
    <name evidence="1" type="ORF">TNCT_438201</name>
</gene>
<feature type="non-terminal residue" evidence="1">
    <location>
        <position position="29"/>
    </location>
</feature>
<comment type="caution">
    <text evidence="1">The sequence shown here is derived from an EMBL/GenBank/DDBJ whole genome shotgun (WGS) entry which is preliminary data.</text>
</comment>
<protein>
    <submittedName>
        <fullName evidence="1">Uncharacterized protein</fullName>
    </submittedName>
</protein>
<sequence>YASSWRGQVYWTARSHTKCKCCLCYCKYG</sequence>
<keyword evidence="2" id="KW-1185">Reference proteome</keyword>
<organism evidence="1 2">
    <name type="scientific">Trichonephila clavata</name>
    <name type="common">Joro spider</name>
    <name type="synonym">Nephila clavata</name>
    <dbReference type="NCBI Taxonomy" id="2740835"/>
    <lineage>
        <taxon>Eukaryota</taxon>
        <taxon>Metazoa</taxon>
        <taxon>Ecdysozoa</taxon>
        <taxon>Arthropoda</taxon>
        <taxon>Chelicerata</taxon>
        <taxon>Arachnida</taxon>
        <taxon>Araneae</taxon>
        <taxon>Araneomorphae</taxon>
        <taxon>Entelegynae</taxon>
        <taxon>Araneoidea</taxon>
        <taxon>Nephilidae</taxon>
        <taxon>Trichonephila</taxon>
    </lineage>
</organism>
<name>A0A8X6IRX4_TRICU</name>
<dbReference type="EMBL" id="BMAO01036348">
    <property type="protein sequence ID" value="GFR09960.1"/>
    <property type="molecule type" value="Genomic_DNA"/>
</dbReference>
<reference evidence="1" key="1">
    <citation type="submission" date="2020-07" db="EMBL/GenBank/DDBJ databases">
        <title>Multicomponent nature underlies the extraordinary mechanical properties of spider dragline silk.</title>
        <authorList>
            <person name="Kono N."/>
            <person name="Nakamura H."/>
            <person name="Mori M."/>
            <person name="Yoshida Y."/>
            <person name="Ohtoshi R."/>
            <person name="Malay A.D."/>
            <person name="Moran D.A.P."/>
            <person name="Tomita M."/>
            <person name="Numata K."/>
            <person name="Arakawa K."/>
        </authorList>
    </citation>
    <scope>NUCLEOTIDE SEQUENCE</scope>
</reference>
<dbReference type="AlphaFoldDB" id="A0A8X6IRX4"/>
<dbReference type="Proteomes" id="UP000887116">
    <property type="component" value="Unassembled WGS sequence"/>
</dbReference>
<evidence type="ECO:0000313" key="1">
    <source>
        <dbReference type="EMBL" id="GFR09960.1"/>
    </source>
</evidence>
<proteinExistence type="predicted"/>
<accession>A0A8X6IRX4</accession>
<evidence type="ECO:0000313" key="2">
    <source>
        <dbReference type="Proteomes" id="UP000887116"/>
    </source>
</evidence>